<dbReference type="EMBL" id="PDND01000148">
    <property type="protein sequence ID" value="PGH30965.1"/>
    <property type="molecule type" value="Genomic_DNA"/>
</dbReference>
<comment type="caution">
    <text evidence="2">The sequence shown here is derived from an EMBL/GenBank/DDBJ whole genome shotgun (WGS) entry which is preliminary data.</text>
</comment>
<feature type="region of interest" description="Disordered" evidence="1">
    <location>
        <begin position="274"/>
        <end position="293"/>
    </location>
</feature>
<sequence length="343" mass="39564">MPLFDRIKRLKESRMRKTQLTNREFQDEVAANCRLSRLPADIKIHILAFTNIPTIMTLLQYLPLSATSFQRLFNERKRAILAALVKEKLSWEWSMIAGNDPYVPLAQLEPEYFNPIALVVCVRFNDQRFEEMKRGTDNGWLRGRYDYPKTVQELRMKIYKAAKSNVFDLLRLLEEVQDAVKAREEITLSQWKRTFAGKEIESWIVPWGKKNLYRALLIEAKLRLPDTSMPTEVIGAPNMDAGNQQNNLPSQAVRSRLTSEEWTILMDLMEARASHHNQKAEADKPTKLSPAGDETWRDFLDRLEKAQSKLISSLGEGISALPSFLDISGEERAHLEEKFPSAQ</sequence>
<evidence type="ECO:0000313" key="2">
    <source>
        <dbReference type="EMBL" id="PGH30965.1"/>
    </source>
</evidence>
<evidence type="ECO:0000256" key="1">
    <source>
        <dbReference type="SAM" id="MobiDB-lite"/>
    </source>
</evidence>
<keyword evidence="3" id="KW-1185">Reference proteome</keyword>
<organism evidence="2 3">
    <name type="scientific">[Emmonsia] crescens</name>
    <dbReference type="NCBI Taxonomy" id="73230"/>
    <lineage>
        <taxon>Eukaryota</taxon>
        <taxon>Fungi</taxon>
        <taxon>Dikarya</taxon>
        <taxon>Ascomycota</taxon>
        <taxon>Pezizomycotina</taxon>
        <taxon>Eurotiomycetes</taxon>
        <taxon>Eurotiomycetidae</taxon>
        <taxon>Onygenales</taxon>
        <taxon>Ajellomycetaceae</taxon>
        <taxon>Emergomyces</taxon>
    </lineage>
</organism>
<dbReference type="AlphaFoldDB" id="A0A2B7ZBK6"/>
<proteinExistence type="predicted"/>
<feature type="compositionally biased region" description="Basic and acidic residues" evidence="1">
    <location>
        <begin position="274"/>
        <end position="286"/>
    </location>
</feature>
<dbReference type="Proteomes" id="UP000226031">
    <property type="component" value="Unassembled WGS sequence"/>
</dbReference>
<gene>
    <name evidence="2" type="ORF">GX50_06276</name>
</gene>
<reference evidence="2 3" key="1">
    <citation type="submission" date="2017-10" db="EMBL/GenBank/DDBJ databases">
        <title>Comparative genomics in systemic dimorphic fungi from Ajellomycetaceae.</title>
        <authorList>
            <person name="Munoz J.F."/>
            <person name="Mcewen J.G."/>
            <person name="Clay O.K."/>
            <person name="Cuomo C.A."/>
        </authorList>
    </citation>
    <scope>NUCLEOTIDE SEQUENCE [LARGE SCALE GENOMIC DNA]</scope>
    <source>
        <strain evidence="2 3">UAMH4076</strain>
    </source>
</reference>
<protein>
    <submittedName>
        <fullName evidence="2">Uncharacterized protein</fullName>
    </submittedName>
</protein>
<evidence type="ECO:0000313" key="3">
    <source>
        <dbReference type="Proteomes" id="UP000226031"/>
    </source>
</evidence>
<name>A0A2B7ZBK6_9EURO</name>
<dbReference type="VEuPathDB" id="FungiDB:EMCG_02766"/>
<accession>A0A2B7ZBK6</accession>